<organism evidence="2 3">
    <name type="scientific">Austropuccinia psidii MF-1</name>
    <dbReference type="NCBI Taxonomy" id="1389203"/>
    <lineage>
        <taxon>Eukaryota</taxon>
        <taxon>Fungi</taxon>
        <taxon>Dikarya</taxon>
        <taxon>Basidiomycota</taxon>
        <taxon>Pucciniomycotina</taxon>
        <taxon>Pucciniomycetes</taxon>
        <taxon>Pucciniales</taxon>
        <taxon>Sphaerophragmiaceae</taxon>
        <taxon>Austropuccinia</taxon>
    </lineage>
</organism>
<protein>
    <submittedName>
        <fullName evidence="2">Uncharacterized protein</fullName>
    </submittedName>
</protein>
<proteinExistence type="predicted"/>
<reference evidence="2" key="1">
    <citation type="submission" date="2021-03" db="EMBL/GenBank/DDBJ databases">
        <title>Draft genome sequence of rust myrtle Austropuccinia psidii MF-1, a brazilian biotype.</title>
        <authorList>
            <person name="Quecine M.C."/>
            <person name="Pachon D.M.R."/>
            <person name="Bonatelli M.L."/>
            <person name="Correr F.H."/>
            <person name="Franceschini L.M."/>
            <person name="Leite T.F."/>
            <person name="Margarido G.R.A."/>
            <person name="Almeida C.A."/>
            <person name="Ferrarezi J.A."/>
            <person name="Labate C.A."/>
        </authorList>
    </citation>
    <scope>NUCLEOTIDE SEQUENCE</scope>
    <source>
        <strain evidence="2">MF-1</strain>
    </source>
</reference>
<dbReference type="Proteomes" id="UP000765509">
    <property type="component" value="Unassembled WGS sequence"/>
</dbReference>
<gene>
    <name evidence="2" type="ORF">O181_010669</name>
</gene>
<dbReference type="AlphaFoldDB" id="A0A9Q3BRH8"/>
<accession>A0A9Q3BRH8</accession>
<evidence type="ECO:0000313" key="2">
    <source>
        <dbReference type="EMBL" id="MBW0470954.1"/>
    </source>
</evidence>
<sequence length="108" mass="12591">MIYSFEGPITIIRVIGENSVEVRLTEEFSRKFTVFPVILVKPYHQTGEDKVPSRNKRHTPHDIVEVEDPPGPVKNIMKARKIRINIKDNIQYLVRFKNKTADKDKFLA</sequence>
<dbReference type="EMBL" id="AVOT02002613">
    <property type="protein sequence ID" value="MBW0470954.1"/>
    <property type="molecule type" value="Genomic_DNA"/>
</dbReference>
<evidence type="ECO:0000313" key="3">
    <source>
        <dbReference type="Proteomes" id="UP000765509"/>
    </source>
</evidence>
<comment type="caution">
    <text evidence="2">The sequence shown here is derived from an EMBL/GenBank/DDBJ whole genome shotgun (WGS) entry which is preliminary data.</text>
</comment>
<feature type="region of interest" description="Disordered" evidence="1">
    <location>
        <begin position="46"/>
        <end position="71"/>
    </location>
</feature>
<keyword evidence="3" id="KW-1185">Reference proteome</keyword>
<name>A0A9Q3BRH8_9BASI</name>
<evidence type="ECO:0000256" key="1">
    <source>
        <dbReference type="SAM" id="MobiDB-lite"/>
    </source>
</evidence>